<dbReference type="AlphaFoldDB" id="A0A0E0L0L0"/>
<evidence type="ECO:0000256" key="4">
    <source>
        <dbReference type="ARBA" id="ARBA00023163"/>
    </source>
</evidence>
<reference evidence="6" key="1">
    <citation type="submission" date="2015-04" db="UniProtKB">
        <authorList>
            <consortium name="EnsemblPlants"/>
        </authorList>
    </citation>
    <scope>IDENTIFICATION</scope>
</reference>
<protein>
    <recommendedName>
        <fullName evidence="8">TF-B3 domain-containing protein</fullName>
    </recommendedName>
</protein>
<keyword evidence="3" id="KW-0238">DNA-binding</keyword>
<evidence type="ECO:0008006" key="8">
    <source>
        <dbReference type="Google" id="ProtNLM"/>
    </source>
</evidence>
<keyword evidence="2" id="KW-0805">Transcription regulation</keyword>
<dbReference type="GO" id="GO:0003677">
    <property type="term" value="F:DNA binding"/>
    <property type="evidence" value="ECO:0007669"/>
    <property type="project" value="UniProtKB-KW"/>
</dbReference>
<dbReference type="Proteomes" id="UP000026962">
    <property type="component" value="Chromosome 5"/>
</dbReference>
<organism evidence="6">
    <name type="scientific">Oryza punctata</name>
    <name type="common">Red rice</name>
    <dbReference type="NCBI Taxonomy" id="4537"/>
    <lineage>
        <taxon>Eukaryota</taxon>
        <taxon>Viridiplantae</taxon>
        <taxon>Streptophyta</taxon>
        <taxon>Embryophyta</taxon>
        <taxon>Tracheophyta</taxon>
        <taxon>Spermatophyta</taxon>
        <taxon>Magnoliopsida</taxon>
        <taxon>Liliopsida</taxon>
        <taxon>Poales</taxon>
        <taxon>Poaceae</taxon>
        <taxon>BOP clade</taxon>
        <taxon>Oryzoideae</taxon>
        <taxon>Oryzeae</taxon>
        <taxon>Oryzinae</taxon>
        <taxon>Oryza</taxon>
    </lineage>
</organism>
<proteinExistence type="predicted"/>
<accession>A0A0E0L0L0</accession>
<dbReference type="InterPro" id="IPR015300">
    <property type="entry name" value="DNA-bd_pseudobarrel_sf"/>
</dbReference>
<sequence>MHIYFNVTSSSTLNVLLFDKDGDSKLSILGSSKHHMKSTSKKHVHPPIVKQSLQLILLPGSRNQGIFTKLHTTAHGRQENSRHSGPNSRECFNHHDPIHMSTDCCCNLKKGWTNFAARNDIYVQSVCIFHFYWTTHIQATIDVL</sequence>
<dbReference type="GO" id="GO:0005634">
    <property type="term" value="C:nucleus"/>
    <property type="evidence" value="ECO:0007669"/>
    <property type="project" value="UniProtKB-SubCell"/>
</dbReference>
<evidence type="ECO:0000256" key="5">
    <source>
        <dbReference type="ARBA" id="ARBA00023242"/>
    </source>
</evidence>
<name>A0A0E0L0L0_ORYPU</name>
<keyword evidence="5" id="KW-0539">Nucleus</keyword>
<comment type="subcellular location">
    <subcellularLocation>
        <location evidence="1">Nucleus</location>
    </subcellularLocation>
</comment>
<keyword evidence="7" id="KW-1185">Reference proteome</keyword>
<dbReference type="HOGENOM" id="CLU_1930884_0_0_1"/>
<evidence type="ECO:0000256" key="1">
    <source>
        <dbReference type="ARBA" id="ARBA00004123"/>
    </source>
</evidence>
<keyword evidence="4" id="KW-0804">Transcription</keyword>
<evidence type="ECO:0000313" key="7">
    <source>
        <dbReference type="Proteomes" id="UP000026962"/>
    </source>
</evidence>
<dbReference type="OMA" id="WTTHIQA"/>
<reference evidence="6" key="2">
    <citation type="submission" date="2018-05" db="EMBL/GenBank/DDBJ databases">
        <title>OpunRS2 (Oryza punctata Reference Sequence Version 2).</title>
        <authorList>
            <person name="Zhang J."/>
            <person name="Kudrna D."/>
            <person name="Lee S."/>
            <person name="Talag J."/>
            <person name="Welchert J."/>
            <person name="Wing R.A."/>
        </authorList>
    </citation>
    <scope>NUCLEOTIDE SEQUENCE [LARGE SCALE GENOMIC DNA]</scope>
</reference>
<evidence type="ECO:0000256" key="2">
    <source>
        <dbReference type="ARBA" id="ARBA00023015"/>
    </source>
</evidence>
<dbReference type="SUPFAM" id="SSF101936">
    <property type="entry name" value="DNA-binding pseudobarrel domain"/>
    <property type="match status" value="1"/>
</dbReference>
<evidence type="ECO:0000256" key="3">
    <source>
        <dbReference type="ARBA" id="ARBA00023125"/>
    </source>
</evidence>
<evidence type="ECO:0000313" key="6">
    <source>
        <dbReference type="EnsemblPlants" id="OPUNC05G08770.1"/>
    </source>
</evidence>
<dbReference type="Gramene" id="OPUNC05G08770.1">
    <property type="protein sequence ID" value="OPUNC05G08770.1"/>
    <property type="gene ID" value="OPUNC05G08770"/>
</dbReference>
<dbReference type="EnsemblPlants" id="OPUNC05G08770.1">
    <property type="protein sequence ID" value="OPUNC05G08770.1"/>
    <property type="gene ID" value="OPUNC05G08770"/>
</dbReference>